<comment type="caution">
    <text evidence="7">The sequence shown here is derived from an EMBL/GenBank/DDBJ whole genome shotgun (WGS) entry which is preliminary data.</text>
</comment>
<keyword evidence="5 6" id="KW-0472">Membrane</keyword>
<dbReference type="PANTHER" id="PTHR10283:SF82">
    <property type="entry name" value="SOLUTE CARRIER FAMILY 13 MEMBER 2"/>
    <property type="match status" value="1"/>
</dbReference>
<organism evidence="7 8">
    <name type="scientific">Candidatus Glassbacteria bacterium RIFCSPLOWO2_12_FULL_58_11</name>
    <dbReference type="NCBI Taxonomy" id="1817867"/>
    <lineage>
        <taxon>Bacteria</taxon>
        <taxon>Candidatus Glassiibacteriota</taxon>
    </lineage>
</organism>
<comment type="subcellular location">
    <subcellularLocation>
        <location evidence="1">Membrane</location>
        <topology evidence="1">Multi-pass membrane protein</topology>
    </subcellularLocation>
</comment>
<dbReference type="STRING" id="1817867.A3F83_00570"/>
<dbReference type="AlphaFoldDB" id="A0A1F5YPL0"/>
<feature type="transmembrane region" description="Helical" evidence="6">
    <location>
        <begin position="450"/>
        <end position="472"/>
    </location>
</feature>
<dbReference type="Pfam" id="PF00939">
    <property type="entry name" value="Na_sulph_symp"/>
    <property type="match status" value="1"/>
</dbReference>
<feature type="transmembrane region" description="Helical" evidence="6">
    <location>
        <begin position="360"/>
        <end position="387"/>
    </location>
</feature>
<evidence type="ECO:0000256" key="3">
    <source>
        <dbReference type="ARBA" id="ARBA00022692"/>
    </source>
</evidence>
<dbReference type="Proteomes" id="UP000179129">
    <property type="component" value="Unassembled WGS sequence"/>
</dbReference>
<evidence type="ECO:0000256" key="4">
    <source>
        <dbReference type="ARBA" id="ARBA00022989"/>
    </source>
</evidence>
<evidence type="ECO:0000256" key="6">
    <source>
        <dbReference type="SAM" id="Phobius"/>
    </source>
</evidence>
<feature type="transmembrane region" description="Helical" evidence="6">
    <location>
        <begin position="181"/>
        <end position="206"/>
    </location>
</feature>
<feature type="transmembrane region" description="Helical" evidence="6">
    <location>
        <begin position="288"/>
        <end position="306"/>
    </location>
</feature>
<dbReference type="InterPro" id="IPR001898">
    <property type="entry name" value="SLC13A/DASS"/>
</dbReference>
<evidence type="ECO:0000313" key="8">
    <source>
        <dbReference type="Proteomes" id="UP000179129"/>
    </source>
</evidence>
<name>A0A1F5YPL0_9BACT</name>
<feature type="transmembrane region" description="Helical" evidence="6">
    <location>
        <begin position="91"/>
        <end position="108"/>
    </location>
</feature>
<evidence type="ECO:0008006" key="9">
    <source>
        <dbReference type="Google" id="ProtNLM"/>
    </source>
</evidence>
<dbReference type="PROSITE" id="PS01271">
    <property type="entry name" value="NA_SULFATE"/>
    <property type="match status" value="1"/>
</dbReference>
<reference evidence="7 8" key="1">
    <citation type="journal article" date="2016" name="Nat. Commun.">
        <title>Thousands of microbial genomes shed light on interconnected biogeochemical processes in an aquifer system.</title>
        <authorList>
            <person name="Anantharaman K."/>
            <person name="Brown C.T."/>
            <person name="Hug L.A."/>
            <person name="Sharon I."/>
            <person name="Castelle C.J."/>
            <person name="Probst A.J."/>
            <person name="Thomas B.C."/>
            <person name="Singh A."/>
            <person name="Wilkins M.J."/>
            <person name="Karaoz U."/>
            <person name="Brodie E.L."/>
            <person name="Williams K.H."/>
            <person name="Hubbard S.S."/>
            <person name="Banfield J.F."/>
        </authorList>
    </citation>
    <scope>NUCLEOTIDE SEQUENCE [LARGE SCALE GENOMIC DNA]</scope>
</reference>
<evidence type="ECO:0000313" key="7">
    <source>
        <dbReference type="EMBL" id="OGG02129.1"/>
    </source>
</evidence>
<feature type="transmembrane region" description="Helical" evidence="6">
    <location>
        <begin position="393"/>
        <end position="413"/>
    </location>
</feature>
<dbReference type="GO" id="GO:0005886">
    <property type="term" value="C:plasma membrane"/>
    <property type="evidence" value="ECO:0007669"/>
    <property type="project" value="TreeGrafter"/>
</dbReference>
<protein>
    <recommendedName>
        <fullName evidence="9">Sodium:dicarboxylate symporter</fullName>
    </recommendedName>
</protein>
<feature type="transmembrane region" description="Helical" evidence="6">
    <location>
        <begin position="128"/>
        <end position="161"/>
    </location>
</feature>
<proteinExistence type="predicted"/>
<dbReference type="InterPro" id="IPR031312">
    <property type="entry name" value="Na/sul_symport_CS"/>
</dbReference>
<feature type="transmembrane region" description="Helical" evidence="6">
    <location>
        <begin position="226"/>
        <end position="249"/>
    </location>
</feature>
<feature type="transmembrane region" description="Helical" evidence="6">
    <location>
        <begin position="484"/>
        <end position="506"/>
    </location>
</feature>
<keyword evidence="3 6" id="KW-0812">Transmembrane</keyword>
<feature type="transmembrane region" description="Helical" evidence="6">
    <location>
        <begin position="318"/>
        <end position="339"/>
    </location>
</feature>
<dbReference type="PANTHER" id="PTHR10283">
    <property type="entry name" value="SOLUTE CARRIER FAMILY 13 MEMBER"/>
    <property type="match status" value="1"/>
</dbReference>
<dbReference type="CDD" id="cd01115">
    <property type="entry name" value="SLC13_permease"/>
    <property type="match status" value="1"/>
</dbReference>
<keyword evidence="2" id="KW-0813">Transport</keyword>
<evidence type="ECO:0000256" key="5">
    <source>
        <dbReference type="ARBA" id="ARBA00023136"/>
    </source>
</evidence>
<sequence>MQQSEQESGLRPKIGLALGPLLFLILVFSPTPAGLDPPAMRMAAVAALMAVWWITEAIPIPATALLPLPLFPLLKIQSAAETPVSYGDRMIYLFFGGFLIAIAMQNVGLHRRVALHIIRAIGGSPSRLVLGFMVASAFLSLWISNTATAMMMLPIGMAVVLQMSDSADMDRDQAQIFRDNFGLVLMLGIAYSASIGGIGTLVGTPPNIVMAGFFKKLYPAAPEINFLKWMALGLPLVILFVPLAWLLLIRKGSKIPLARLSAFDRRKGTDYINTQLAALGKMRWGEKAVLTVFLLTAFGWIFRSPLDLGFYRSWGLTGWFPLIDDSSVAMTMGCALFLIPGEKAGGKRFILDWKSVREGMPWGILILYGGGFALAKGMETTGLALWLGSRLEWFQHVPVLVMIFCTCLMMAALTEITSNTAITTMMLPVLAPAAVGMGTHPLVLMIPATISASCAFMLPVATPTNAVVFGSGWVRIPQMARAGIWLELIGVVLVTGLVYTLGLLVFNIDPSVVPDWAVNAATAAH</sequence>
<feature type="transmembrane region" description="Helical" evidence="6">
    <location>
        <begin position="50"/>
        <end position="71"/>
    </location>
</feature>
<evidence type="ECO:0000256" key="2">
    <source>
        <dbReference type="ARBA" id="ARBA00022448"/>
    </source>
</evidence>
<gene>
    <name evidence="7" type="ORF">A3F83_00570</name>
</gene>
<dbReference type="NCBIfam" id="TIGR00785">
    <property type="entry name" value="dass"/>
    <property type="match status" value="1"/>
</dbReference>
<feature type="transmembrane region" description="Helical" evidence="6">
    <location>
        <begin position="425"/>
        <end position="444"/>
    </location>
</feature>
<evidence type="ECO:0000256" key="1">
    <source>
        <dbReference type="ARBA" id="ARBA00004141"/>
    </source>
</evidence>
<dbReference type="GO" id="GO:0015141">
    <property type="term" value="F:succinate transmembrane transporter activity"/>
    <property type="evidence" value="ECO:0007669"/>
    <property type="project" value="UniProtKB-ARBA"/>
</dbReference>
<accession>A0A1F5YPL0</accession>
<dbReference type="EMBL" id="MFIX01000195">
    <property type="protein sequence ID" value="OGG02129.1"/>
    <property type="molecule type" value="Genomic_DNA"/>
</dbReference>
<feature type="transmembrane region" description="Helical" evidence="6">
    <location>
        <begin position="12"/>
        <end position="30"/>
    </location>
</feature>
<keyword evidence="4 6" id="KW-1133">Transmembrane helix</keyword>